<dbReference type="GO" id="GO:0015074">
    <property type="term" value="P:DNA integration"/>
    <property type="evidence" value="ECO:0007669"/>
    <property type="project" value="UniProtKB-KW"/>
</dbReference>
<evidence type="ECO:0000256" key="5">
    <source>
        <dbReference type="PROSITE-ProRule" id="PRU10137"/>
    </source>
</evidence>
<dbReference type="CDD" id="cd00338">
    <property type="entry name" value="Ser_Recombinase"/>
    <property type="match status" value="1"/>
</dbReference>
<evidence type="ECO:0000256" key="1">
    <source>
        <dbReference type="ARBA" id="ARBA00022908"/>
    </source>
</evidence>
<feature type="active site" description="O-(5'-phospho-DNA)-serine intermediate" evidence="4 5">
    <location>
        <position position="28"/>
    </location>
</feature>
<dbReference type="Proteomes" id="UP000619355">
    <property type="component" value="Unassembled WGS sequence"/>
</dbReference>
<comment type="caution">
    <text evidence="8">The sequence shown here is derived from an EMBL/GenBank/DDBJ whole genome shotgun (WGS) entry which is preliminary data.</text>
</comment>
<dbReference type="Pfam" id="PF07508">
    <property type="entry name" value="Recombinase"/>
    <property type="match status" value="1"/>
</dbReference>
<dbReference type="Pfam" id="PF13408">
    <property type="entry name" value="Zn_ribbon_recom"/>
    <property type="match status" value="1"/>
</dbReference>
<sequence length="585" mass="65888">MGSSSLNTRIRDEAAGRTKRVVLYLRVSSKRQMDTDSDVDPDGNSINTQDKWCRAFARKLGAVVVKVFIEPGNSAQTIEKRPEFRKMLAFLHEDGDIDAVIYYNRARVFRNYIDAGNTKQQLASIGVDLLSARENFGEGLTGEVMEALTDVFNWWMVRQSGEDIKAKMANKARNGGTIGKAPLGYLNVRKRVDGREIRTVALDPDRSHYIPMAFELMATGRETLESLQGKLTDAGLRMPRSGKGISTEGLRKLLRDRYYLGFVEHEGIEYPGRHTALIEDVELFDRVQRILDANGENHVRHRTHHHYLKGLLWCGRCEHRFVLTRAEGKSGGIYFYFFCRGRQEGVCDMPYVPVEVMEDGVERYYASSVTLSDDFRAEVALAVDEALTGDSALSDSLRAEYTKRLGVLDRKEDYYLDLAAEEGWPKDKLRAKLDAIRDEVRSITASLERADEQITTGREVITAALALLDDPGRLYKRSGETVRAILNRALFSRLYVDGDKIARATAREPFAELMDQHRSYHAARAAEGRTGTTTNKAALLAPPLAGQGWSRTAMVDLRGFEPLAPSMRTRCATGLRHRPLQRVKL</sequence>
<reference evidence="9" key="1">
    <citation type="journal article" date="2019" name="Int. J. Syst. Evol. Microbiol.">
        <title>The Global Catalogue of Microorganisms (GCM) 10K type strain sequencing project: providing services to taxonomists for standard genome sequencing and annotation.</title>
        <authorList>
            <consortium name="The Broad Institute Genomics Platform"/>
            <consortium name="The Broad Institute Genome Sequencing Center for Infectious Disease"/>
            <person name="Wu L."/>
            <person name="Ma J."/>
        </authorList>
    </citation>
    <scope>NUCLEOTIDE SEQUENCE [LARGE SCALE GENOMIC DNA]</scope>
    <source>
        <strain evidence="9">JCM 4253</strain>
    </source>
</reference>
<feature type="domain" description="Recombinase" evidence="7">
    <location>
        <begin position="182"/>
        <end position="297"/>
    </location>
</feature>
<dbReference type="Gene3D" id="3.90.1750.20">
    <property type="entry name" value="Putative Large Serine Recombinase, Chain B, Domain 2"/>
    <property type="match status" value="1"/>
</dbReference>
<dbReference type="SUPFAM" id="SSF53041">
    <property type="entry name" value="Resolvase-like"/>
    <property type="match status" value="1"/>
</dbReference>
<dbReference type="SMART" id="SM00857">
    <property type="entry name" value="Resolvase"/>
    <property type="match status" value="1"/>
</dbReference>
<dbReference type="InterPro" id="IPR050639">
    <property type="entry name" value="SSR_resolvase"/>
</dbReference>
<dbReference type="AlphaFoldDB" id="A0A919C882"/>
<keyword evidence="2" id="KW-0238">DNA-binding</keyword>
<dbReference type="InterPro" id="IPR036162">
    <property type="entry name" value="Resolvase-like_N_sf"/>
</dbReference>
<dbReference type="GO" id="GO:0003677">
    <property type="term" value="F:DNA binding"/>
    <property type="evidence" value="ECO:0007669"/>
    <property type="project" value="UniProtKB-KW"/>
</dbReference>
<evidence type="ECO:0000259" key="7">
    <source>
        <dbReference type="PROSITE" id="PS51737"/>
    </source>
</evidence>
<gene>
    <name evidence="8" type="ORF">GCM10018980_40200</name>
</gene>
<proteinExistence type="predicted"/>
<dbReference type="EMBL" id="BNBF01000011">
    <property type="protein sequence ID" value="GHG55041.1"/>
    <property type="molecule type" value="Genomic_DNA"/>
</dbReference>
<dbReference type="Gene3D" id="3.40.50.1390">
    <property type="entry name" value="Resolvase, N-terminal catalytic domain"/>
    <property type="match status" value="1"/>
</dbReference>
<evidence type="ECO:0000256" key="2">
    <source>
        <dbReference type="ARBA" id="ARBA00023125"/>
    </source>
</evidence>
<keyword evidence="1" id="KW-0229">DNA integration</keyword>
<evidence type="ECO:0000256" key="6">
    <source>
        <dbReference type="SAM" id="Coils"/>
    </source>
</evidence>
<dbReference type="InterPro" id="IPR006118">
    <property type="entry name" value="Recombinase_CS"/>
</dbReference>
<keyword evidence="6" id="KW-0175">Coiled coil</keyword>
<evidence type="ECO:0000256" key="3">
    <source>
        <dbReference type="ARBA" id="ARBA00023172"/>
    </source>
</evidence>
<keyword evidence="9" id="KW-1185">Reference proteome</keyword>
<dbReference type="PROSITE" id="PS00397">
    <property type="entry name" value="RECOMBINASES_1"/>
    <property type="match status" value="1"/>
</dbReference>
<keyword evidence="3" id="KW-0233">DNA recombination</keyword>
<evidence type="ECO:0000256" key="4">
    <source>
        <dbReference type="PIRSR" id="PIRSR606118-50"/>
    </source>
</evidence>
<dbReference type="InterPro" id="IPR038109">
    <property type="entry name" value="DNA_bind_recomb_sf"/>
</dbReference>
<accession>A0A919C882</accession>
<feature type="coiled-coil region" evidence="6">
    <location>
        <begin position="426"/>
        <end position="453"/>
    </location>
</feature>
<dbReference type="InterPro" id="IPR011109">
    <property type="entry name" value="DNA_bind_recombinase_dom"/>
</dbReference>
<evidence type="ECO:0000313" key="8">
    <source>
        <dbReference type="EMBL" id="GHG55041.1"/>
    </source>
</evidence>
<dbReference type="PANTHER" id="PTHR30461:SF2">
    <property type="entry name" value="SERINE RECOMBINASE PINE-RELATED"/>
    <property type="match status" value="1"/>
</dbReference>
<dbReference type="InterPro" id="IPR006119">
    <property type="entry name" value="Resolv_N"/>
</dbReference>
<dbReference type="PANTHER" id="PTHR30461">
    <property type="entry name" value="DNA-INVERTASE FROM LAMBDOID PROPHAGE"/>
    <property type="match status" value="1"/>
</dbReference>
<dbReference type="PROSITE" id="PS51737">
    <property type="entry name" value="RECOMBINASE_DNA_BIND"/>
    <property type="match status" value="1"/>
</dbReference>
<dbReference type="GO" id="GO:0000150">
    <property type="term" value="F:DNA strand exchange activity"/>
    <property type="evidence" value="ECO:0007669"/>
    <property type="project" value="InterPro"/>
</dbReference>
<dbReference type="InterPro" id="IPR025827">
    <property type="entry name" value="Zn_ribbon_recom_dom"/>
</dbReference>
<name>A0A919C882_9ACTN</name>
<dbReference type="Pfam" id="PF00239">
    <property type="entry name" value="Resolvase"/>
    <property type="match status" value="1"/>
</dbReference>
<protein>
    <recommendedName>
        <fullName evidence="7">Recombinase domain-containing protein</fullName>
    </recommendedName>
</protein>
<organism evidence="8 9">
    <name type="scientific">Streptomyces capoamus</name>
    <dbReference type="NCBI Taxonomy" id="68183"/>
    <lineage>
        <taxon>Bacteria</taxon>
        <taxon>Bacillati</taxon>
        <taxon>Actinomycetota</taxon>
        <taxon>Actinomycetes</taxon>
        <taxon>Kitasatosporales</taxon>
        <taxon>Streptomycetaceae</taxon>
        <taxon>Streptomyces</taxon>
    </lineage>
</organism>
<evidence type="ECO:0000313" key="9">
    <source>
        <dbReference type="Proteomes" id="UP000619355"/>
    </source>
</evidence>